<sequence>MTDKELGKTELPSGIEVEQDSIDQLFAMVIEMALGPEHADKTIDELTDEQKMTVVNVIAQISGEIEE</sequence>
<organism evidence="1 2">
    <name type="scientific">Roseibium alexandrii</name>
    <dbReference type="NCBI Taxonomy" id="388408"/>
    <lineage>
        <taxon>Bacteria</taxon>
        <taxon>Pseudomonadati</taxon>
        <taxon>Pseudomonadota</taxon>
        <taxon>Alphaproteobacteria</taxon>
        <taxon>Hyphomicrobiales</taxon>
        <taxon>Stappiaceae</taxon>
        <taxon>Roseibium</taxon>
    </lineage>
</organism>
<reference evidence="2" key="1">
    <citation type="submission" date="2015-07" db="EMBL/GenBank/DDBJ databases">
        <authorList>
            <person name="Rodrigo-Torres Lidia"/>
            <person name="Arahal R.David."/>
        </authorList>
    </citation>
    <scope>NUCLEOTIDE SEQUENCE [LARGE SCALE GENOMIC DNA]</scope>
    <source>
        <strain evidence="2">CECT 5112</strain>
    </source>
</reference>
<dbReference type="STRING" id="388408.LAX5112_01198"/>
<proteinExistence type="predicted"/>
<name>A0A0M6ZZU1_9HYPH</name>
<dbReference type="EMBL" id="CXWD01000004">
    <property type="protein sequence ID" value="CTQ67064.1"/>
    <property type="molecule type" value="Genomic_DNA"/>
</dbReference>
<evidence type="ECO:0000313" key="2">
    <source>
        <dbReference type="Proteomes" id="UP000053235"/>
    </source>
</evidence>
<dbReference type="RefSeq" id="WP_055671038.1">
    <property type="nucleotide sequence ID" value="NZ_CXWD01000004.1"/>
</dbReference>
<evidence type="ECO:0000313" key="1">
    <source>
        <dbReference type="EMBL" id="CTQ67064.1"/>
    </source>
</evidence>
<dbReference type="AlphaFoldDB" id="A0A0M6ZZU1"/>
<dbReference type="Proteomes" id="UP000053235">
    <property type="component" value="Unassembled WGS sequence"/>
</dbReference>
<accession>A0A0M6ZZU1</accession>
<protein>
    <submittedName>
        <fullName evidence="1">Uncharacterized protein</fullName>
    </submittedName>
</protein>
<keyword evidence="2" id="KW-1185">Reference proteome</keyword>
<gene>
    <name evidence="1" type="ORF">LAX5112_01198</name>
</gene>